<dbReference type="AlphaFoldDB" id="L8PQ60"/>
<feature type="domain" description="SsuA/THI5-like" evidence="4">
    <location>
        <begin position="15"/>
        <end position="234"/>
    </location>
</feature>
<evidence type="ECO:0000256" key="2">
    <source>
        <dbReference type="ARBA" id="ARBA00010742"/>
    </source>
</evidence>
<evidence type="ECO:0000313" key="6">
    <source>
        <dbReference type="Proteomes" id="UP000011205"/>
    </source>
</evidence>
<keyword evidence="3" id="KW-0732">Signal</keyword>
<gene>
    <name evidence="5" type="ORF">STVIR_0795</name>
</gene>
<comment type="subcellular location">
    <subcellularLocation>
        <location evidence="1">Periplasm</location>
    </subcellularLocation>
</comment>
<dbReference type="Gene3D" id="3.40.190.10">
    <property type="entry name" value="Periplasmic binding protein-like II"/>
    <property type="match status" value="2"/>
</dbReference>
<evidence type="ECO:0000256" key="1">
    <source>
        <dbReference type="ARBA" id="ARBA00004418"/>
    </source>
</evidence>
<dbReference type="Pfam" id="PF09084">
    <property type="entry name" value="NMT1"/>
    <property type="match status" value="1"/>
</dbReference>
<dbReference type="EMBL" id="AMLP01000032">
    <property type="protein sequence ID" value="ELS58244.1"/>
    <property type="molecule type" value="Genomic_DNA"/>
</dbReference>
<accession>L8PQ60</accession>
<sequence length="324" mass="34905">MRPASITVATAAAIDHTSVFAASELGFFEERDLTARVKKYPTGVEITKAVASGEAQFGLLGSYTTLAAAARGLPIRVVAIGHGDATATYYNANQALISGPGSGIKPGDPSTVKGKRIGLPLGSSPEAFVESLLDQAGLRRDDYELVDVLPADALSALRKRSVDAVVMFEPGPQIALEKVPGSAIIAPGEATNWYDPGVIVTNSSYLEQNPGVVEEFLTAIAKAQWSIRKNPDQAAEIATRWVDDLSLATATKSIRALRFDMRLSTNVVEGYRDLTVPFLARHNKVSTAFDPAEVVDASALNHVRSQHRPYFRDLYPLYSFEELE</sequence>
<organism evidence="5 6">
    <name type="scientific">Streptomyces viridochromogenes Tue57</name>
    <dbReference type="NCBI Taxonomy" id="1160705"/>
    <lineage>
        <taxon>Bacteria</taxon>
        <taxon>Bacillati</taxon>
        <taxon>Actinomycetota</taxon>
        <taxon>Actinomycetes</taxon>
        <taxon>Kitasatosporales</taxon>
        <taxon>Streptomycetaceae</taxon>
        <taxon>Streptomyces</taxon>
    </lineage>
</organism>
<dbReference type="CDD" id="cd01008">
    <property type="entry name" value="PBP2_NrtA_SsuA_CpmA_like"/>
    <property type="match status" value="1"/>
</dbReference>
<comment type="similarity">
    <text evidence="2">Belongs to the bacterial solute-binding protein SsuA/TauA family.</text>
</comment>
<dbReference type="InterPro" id="IPR015168">
    <property type="entry name" value="SsuA/THI5"/>
</dbReference>
<proteinExistence type="inferred from homology"/>
<evidence type="ECO:0000259" key="4">
    <source>
        <dbReference type="Pfam" id="PF09084"/>
    </source>
</evidence>
<dbReference type="GO" id="GO:0042597">
    <property type="term" value="C:periplasmic space"/>
    <property type="evidence" value="ECO:0007669"/>
    <property type="project" value="UniProtKB-SubCell"/>
</dbReference>
<dbReference type="Proteomes" id="UP000011205">
    <property type="component" value="Unassembled WGS sequence"/>
</dbReference>
<evidence type="ECO:0000313" key="5">
    <source>
        <dbReference type="EMBL" id="ELS58244.1"/>
    </source>
</evidence>
<evidence type="ECO:0000256" key="3">
    <source>
        <dbReference type="ARBA" id="ARBA00022729"/>
    </source>
</evidence>
<protein>
    <submittedName>
        <fullName evidence="5">Putative Aliphatic sulfonates family ABC transporter, periplasmic ligand-binding protein (Precursor)</fullName>
    </submittedName>
</protein>
<dbReference type="SUPFAM" id="SSF53850">
    <property type="entry name" value="Periplasmic binding protein-like II"/>
    <property type="match status" value="1"/>
</dbReference>
<dbReference type="PANTHER" id="PTHR30024:SF47">
    <property type="entry name" value="TAURINE-BINDING PERIPLASMIC PROTEIN"/>
    <property type="match status" value="1"/>
</dbReference>
<dbReference type="PANTHER" id="PTHR30024">
    <property type="entry name" value="ALIPHATIC SULFONATES-BINDING PROTEIN-RELATED"/>
    <property type="match status" value="1"/>
</dbReference>
<reference evidence="5 6" key="1">
    <citation type="journal article" date="2013" name="Genome Announc.">
        <title>Draft Genome Sequence of Streptomyces viridochromogenes Strain Tu57, Producer of Avilamycin.</title>
        <authorList>
            <person name="Gruning B.A."/>
            <person name="Erxleben A."/>
            <person name="Hahnlein A."/>
            <person name="Gunther S."/>
        </authorList>
    </citation>
    <scope>NUCLEOTIDE SEQUENCE [LARGE SCALE GENOMIC DNA]</scope>
    <source>
        <strain evidence="5 6">Tue57</strain>
    </source>
</reference>
<name>L8PQ60_STRVR</name>
<dbReference type="PATRIC" id="fig|1160705.3.peg.791"/>
<comment type="caution">
    <text evidence="5">The sequence shown here is derived from an EMBL/GenBank/DDBJ whole genome shotgun (WGS) entry which is preliminary data.</text>
</comment>